<feature type="region of interest" description="Disordered" evidence="1">
    <location>
        <begin position="40"/>
        <end position="82"/>
    </location>
</feature>
<evidence type="ECO:0000313" key="2">
    <source>
        <dbReference type="EMBL" id="CAH2293345.1"/>
    </source>
</evidence>
<evidence type="ECO:0000313" key="3">
    <source>
        <dbReference type="Proteomes" id="UP001295444"/>
    </source>
</evidence>
<proteinExistence type="predicted"/>
<name>A0AAD1S603_PELCU</name>
<reference evidence="2" key="1">
    <citation type="submission" date="2022-03" db="EMBL/GenBank/DDBJ databases">
        <authorList>
            <person name="Alioto T."/>
            <person name="Alioto T."/>
            <person name="Gomez Garrido J."/>
        </authorList>
    </citation>
    <scope>NUCLEOTIDE SEQUENCE</scope>
</reference>
<dbReference type="AlphaFoldDB" id="A0AAD1S603"/>
<sequence length="82" mass="9392">GTATPCKHHLLRYLREIWETGRSMKAWVLLFTEEAKKPLIGRHDAEAGSKGANKSTTRKQDAGQRVKAKGQKPRRLPEIRNW</sequence>
<organism evidence="2 3">
    <name type="scientific">Pelobates cultripes</name>
    <name type="common">Western spadefoot toad</name>
    <dbReference type="NCBI Taxonomy" id="61616"/>
    <lineage>
        <taxon>Eukaryota</taxon>
        <taxon>Metazoa</taxon>
        <taxon>Chordata</taxon>
        <taxon>Craniata</taxon>
        <taxon>Vertebrata</taxon>
        <taxon>Euteleostomi</taxon>
        <taxon>Amphibia</taxon>
        <taxon>Batrachia</taxon>
        <taxon>Anura</taxon>
        <taxon>Pelobatoidea</taxon>
        <taxon>Pelobatidae</taxon>
        <taxon>Pelobates</taxon>
    </lineage>
</organism>
<accession>A0AAD1S603</accession>
<keyword evidence="3" id="KW-1185">Reference proteome</keyword>
<dbReference type="EMBL" id="OW240916">
    <property type="protein sequence ID" value="CAH2293345.1"/>
    <property type="molecule type" value="Genomic_DNA"/>
</dbReference>
<feature type="non-terminal residue" evidence="2">
    <location>
        <position position="1"/>
    </location>
</feature>
<gene>
    <name evidence="2" type="ORF">PECUL_23A003306</name>
</gene>
<dbReference type="Proteomes" id="UP001295444">
    <property type="component" value="Chromosome 05"/>
</dbReference>
<protein>
    <submittedName>
        <fullName evidence="2">Uncharacterized protein</fullName>
    </submittedName>
</protein>
<evidence type="ECO:0000256" key="1">
    <source>
        <dbReference type="SAM" id="MobiDB-lite"/>
    </source>
</evidence>